<dbReference type="AlphaFoldDB" id="A0AAD9SV36"/>
<dbReference type="GO" id="GO:0016757">
    <property type="term" value="F:glycosyltransferase activity"/>
    <property type="evidence" value="ECO:0007669"/>
    <property type="project" value="UniProtKB-ARBA"/>
</dbReference>
<evidence type="ECO:0000313" key="3">
    <source>
        <dbReference type="Proteomes" id="UP001265746"/>
    </source>
</evidence>
<feature type="domain" description="Erythromycin biosynthesis protein CIII-like C-terminal" evidence="1">
    <location>
        <begin position="265"/>
        <end position="369"/>
    </location>
</feature>
<reference evidence="2" key="1">
    <citation type="submission" date="2023-06" db="EMBL/GenBank/DDBJ databases">
        <authorList>
            <person name="Noh H."/>
        </authorList>
    </citation>
    <scope>NUCLEOTIDE SEQUENCE</scope>
    <source>
        <strain evidence="2">DUCC20226</strain>
    </source>
</reference>
<dbReference type="PANTHER" id="PTHR48050">
    <property type="entry name" value="STEROL 3-BETA-GLUCOSYLTRANSFERASE"/>
    <property type="match status" value="1"/>
</dbReference>
<dbReference type="InterPro" id="IPR050426">
    <property type="entry name" value="Glycosyltransferase_28"/>
</dbReference>
<dbReference type="EMBL" id="JAUJFL010000001">
    <property type="protein sequence ID" value="KAK2616164.1"/>
    <property type="molecule type" value="Genomic_DNA"/>
</dbReference>
<dbReference type="Pfam" id="PF06722">
    <property type="entry name" value="EryCIII-like_C"/>
    <property type="match status" value="1"/>
</dbReference>
<gene>
    <name evidence="2" type="ORF">N8I77_002871</name>
</gene>
<protein>
    <recommendedName>
        <fullName evidence="1">Erythromycin biosynthesis protein CIII-like C-terminal domain-containing protein</fullName>
    </recommendedName>
</protein>
<dbReference type="Gene3D" id="3.40.50.2000">
    <property type="entry name" value="Glycogen Phosphorylase B"/>
    <property type="match status" value="1"/>
</dbReference>
<dbReference type="Proteomes" id="UP001265746">
    <property type="component" value="Unassembled WGS sequence"/>
</dbReference>
<accession>A0AAD9SV36</accession>
<proteinExistence type="predicted"/>
<dbReference type="SUPFAM" id="SSF53756">
    <property type="entry name" value="UDP-Glycosyltransferase/glycogen phosphorylase"/>
    <property type="match status" value="1"/>
</dbReference>
<keyword evidence="3" id="KW-1185">Reference proteome</keyword>
<name>A0AAD9SV36_PHOAM</name>
<evidence type="ECO:0000313" key="2">
    <source>
        <dbReference type="EMBL" id="KAK2616164.1"/>
    </source>
</evidence>
<dbReference type="PANTHER" id="PTHR48050:SF13">
    <property type="entry name" value="STEROL 3-BETA-GLUCOSYLTRANSFERASE UGT80A2"/>
    <property type="match status" value="1"/>
</dbReference>
<dbReference type="InterPro" id="IPR010610">
    <property type="entry name" value="EryCIII-like_C"/>
</dbReference>
<evidence type="ECO:0000259" key="1">
    <source>
        <dbReference type="Pfam" id="PF06722"/>
    </source>
</evidence>
<sequence length="382" mass="41916">MVPSGLDTIRYGLTTIWHRLGGGDALKGRSLVIISDQTWSATVALVLGAELPQGFEGAPVRYVGISLMPLCWAAPERPPWGSGLPYDTSEEGKQRNVEAYSNVCVDEVEALARWMLEAADTDRPLDELYDRYDKSGSVSHPFQDSTTICHDVLLQVGLPSFDPRAPTDPSHIKYFGFFPAKPSPQDLKFPEWYNEVLENSSSKAAANTGRKRIVFVAQGTEVRNHRETIVPCIRGLANRQDTLVIAVLCQKGATLDQHLAFFEDNALPDNARVVDYFPYDAVLAHADVFVSNSGYGGVGHAIANAVPMVQCGSVFDKGDIGRRVEYSGLGAYLPDESRTPEAIAAAVQEVLTQPKYKQRASELSAESQSYDPLKIIEREILV</sequence>
<organism evidence="2 3">
    <name type="scientific">Phomopsis amygdali</name>
    <name type="common">Fusicoccum amygdali</name>
    <dbReference type="NCBI Taxonomy" id="1214568"/>
    <lineage>
        <taxon>Eukaryota</taxon>
        <taxon>Fungi</taxon>
        <taxon>Dikarya</taxon>
        <taxon>Ascomycota</taxon>
        <taxon>Pezizomycotina</taxon>
        <taxon>Sordariomycetes</taxon>
        <taxon>Sordariomycetidae</taxon>
        <taxon>Diaporthales</taxon>
        <taxon>Diaporthaceae</taxon>
        <taxon>Diaporthe</taxon>
    </lineage>
</organism>
<comment type="caution">
    <text evidence="2">The sequence shown here is derived from an EMBL/GenBank/DDBJ whole genome shotgun (WGS) entry which is preliminary data.</text>
</comment>